<protein>
    <submittedName>
        <fullName evidence="2">Uncharacterized protein</fullName>
    </submittedName>
</protein>
<keyword evidence="3" id="KW-1185">Reference proteome</keyword>
<evidence type="ECO:0000313" key="2">
    <source>
        <dbReference type="EMBL" id="SDL61645.1"/>
    </source>
</evidence>
<accession>A0A1G9LJC5</accession>
<dbReference type="EMBL" id="FNGI01000005">
    <property type="protein sequence ID" value="SDL61645.1"/>
    <property type="molecule type" value="Genomic_DNA"/>
</dbReference>
<name>A0A1G9LJC5_9GAMM</name>
<feature type="region of interest" description="Disordered" evidence="1">
    <location>
        <begin position="86"/>
        <end position="119"/>
    </location>
</feature>
<evidence type="ECO:0000313" key="3">
    <source>
        <dbReference type="Proteomes" id="UP000198654"/>
    </source>
</evidence>
<dbReference type="AlphaFoldDB" id="A0A1G9LJC5"/>
<sequence length="119" mass="13345">MRSGDSFIPGKYSSERDVWVVDGPGGKKPIIEMNGTLAELTTKTKTTNEEDDEAPFLLLDLATKTHVQVERDDADLSMNHLLELTTKTDARTERDDDDGPFFDYETTEHHTPSQARGTM</sequence>
<dbReference type="STRING" id="119000.SAMN05661010_02104"/>
<reference evidence="2 3" key="1">
    <citation type="submission" date="2016-10" db="EMBL/GenBank/DDBJ databases">
        <authorList>
            <person name="de Groot N.N."/>
        </authorList>
    </citation>
    <scope>NUCLEOTIDE SEQUENCE [LARGE SCALE GENOMIC DNA]</scope>
    <source>
        <strain evidence="2 3">DSM 14789</strain>
    </source>
</reference>
<evidence type="ECO:0000256" key="1">
    <source>
        <dbReference type="SAM" id="MobiDB-lite"/>
    </source>
</evidence>
<organism evidence="2 3">
    <name type="scientific">Modicisalibacter muralis</name>
    <dbReference type="NCBI Taxonomy" id="119000"/>
    <lineage>
        <taxon>Bacteria</taxon>
        <taxon>Pseudomonadati</taxon>
        <taxon>Pseudomonadota</taxon>
        <taxon>Gammaproteobacteria</taxon>
        <taxon>Oceanospirillales</taxon>
        <taxon>Halomonadaceae</taxon>
        <taxon>Modicisalibacter</taxon>
    </lineage>
</organism>
<gene>
    <name evidence="2" type="ORF">SAMN05661010_02104</name>
</gene>
<proteinExistence type="predicted"/>
<dbReference type="Proteomes" id="UP000198654">
    <property type="component" value="Unassembled WGS sequence"/>
</dbReference>